<keyword evidence="7" id="KW-0677">Repeat</keyword>
<dbReference type="InterPro" id="IPR018357">
    <property type="entry name" value="Hexapep_transf_CS"/>
</dbReference>
<evidence type="ECO:0000256" key="3">
    <source>
        <dbReference type="ARBA" id="ARBA00013266"/>
    </source>
</evidence>
<keyword evidence="5" id="KW-0028">Amino-acid biosynthesis</keyword>
<dbReference type="Proteomes" id="UP000546970">
    <property type="component" value="Unassembled WGS sequence"/>
</dbReference>
<evidence type="ECO:0000256" key="1">
    <source>
        <dbReference type="ARBA" id="ARBA00004876"/>
    </source>
</evidence>
<dbReference type="Pfam" id="PF00132">
    <property type="entry name" value="Hexapep"/>
    <property type="match status" value="1"/>
</dbReference>
<dbReference type="EC" id="2.3.1.30" evidence="3 11"/>
<dbReference type="InterPro" id="IPR053376">
    <property type="entry name" value="Serine_acetyltransferase"/>
</dbReference>
<evidence type="ECO:0000256" key="7">
    <source>
        <dbReference type="ARBA" id="ARBA00022737"/>
    </source>
</evidence>
<evidence type="ECO:0000256" key="2">
    <source>
        <dbReference type="ARBA" id="ARBA00007274"/>
    </source>
</evidence>
<dbReference type="NCBIfam" id="TIGR01172">
    <property type="entry name" value="cysE"/>
    <property type="match status" value="1"/>
</dbReference>
<dbReference type="InterPro" id="IPR005881">
    <property type="entry name" value="Ser_O-AcTrfase"/>
</dbReference>
<comment type="similarity">
    <text evidence="2 11">Belongs to the transferase hexapeptide repeat family.</text>
</comment>
<evidence type="ECO:0000313" key="13">
    <source>
        <dbReference type="EMBL" id="NMF56379.1"/>
    </source>
</evidence>
<dbReference type="FunFam" id="2.160.10.10:FF:000007">
    <property type="entry name" value="Serine acetyltransferase"/>
    <property type="match status" value="1"/>
</dbReference>
<accession>A0A7X9UD84</accession>
<dbReference type="GO" id="GO:0006535">
    <property type="term" value="P:cysteine biosynthetic process from serine"/>
    <property type="evidence" value="ECO:0007669"/>
    <property type="project" value="InterPro"/>
</dbReference>
<dbReference type="PANTHER" id="PTHR42811">
    <property type="entry name" value="SERINE ACETYLTRANSFERASE"/>
    <property type="match status" value="1"/>
</dbReference>
<keyword evidence="8" id="KW-0198">Cysteine biosynthesis</keyword>
<dbReference type="InterPro" id="IPR042122">
    <property type="entry name" value="Ser_AcTrfase_N_sf"/>
</dbReference>
<comment type="caution">
    <text evidence="13">The sequence shown here is derived from an EMBL/GenBank/DDBJ whole genome shotgun (WGS) entry which is preliminary data.</text>
</comment>
<name>A0A7X9UD84_9ACTN</name>
<dbReference type="GO" id="GO:0009001">
    <property type="term" value="F:serine O-acetyltransferase activity"/>
    <property type="evidence" value="ECO:0007669"/>
    <property type="project" value="UniProtKB-EC"/>
</dbReference>
<comment type="pathway">
    <text evidence="1">Amino-acid biosynthesis; L-cysteine biosynthesis; L-cysteine from L-serine: step 1/2.</text>
</comment>
<evidence type="ECO:0000256" key="6">
    <source>
        <dbReference type="ARBA" id="ARBA00022679"/>
    </source>
</evidence>
<keyword evidence="12" id="KW-0175">Coiled coil</keyword>
<organism evidence="13 14">
    <name type="scientific">Collinsella acetigenes</name>
    <dbReference type="NCBI Taxonomy" id="2713419"/>
    <lineage>
        <taxon>Bacteria</taxon>
        <taxon>Bacillati</taxon>
        <taxon>Actinomycetota</taxon>
        <taxon>Coriobacteriia</taxon>
        <taxon>Coriobacteriales</taxon>
        <taxon>Coriobacteriaceae</taxon>
        <taxon>Collinsella</taxon>
    </lineage>
</organism>
<dbReference type="PIRSF" id="PIRSF000441">
    <property type="entry name" value="CysE"/>
    <property type="match status" value="1"/>
</dbReference>
<dbReference type="SUPFAM" id="SSF51161">
    <property type="entry name" value="Trimeric LpxA-like enzymes"/>
    <property type="match status" value="1"/>
</dbReference>
<protein>
    <recommendedName>
        <fullName evidence="4 11">Serine acetyltransferase</fullName>
        <ecNumber evidence="3 11">2.3.1.30</ecNumber>
    </recommendedName>
</protein>
<feature type="coiled-coil region" evidence="12">
    <location>
        <begin position="206"/>
        <end position="233"/>
    </location>
</feature>
<evidence type="ECO:0000256" key="5">
    <source>
        <dbReference type="ARBA" id="ARBA00022605"/>
    </source>
</evidence>
<sequence length="237" mass="25786">MGFITTIREDIANVKREDPAAQNGLVIFLTYPGLHAKWNHVPEHWLWNHGCKSLARIMSQITRHMTGVEIHPAAHIGKHFFIDHAMGVIIGETTIIGDNCTLYQGVTLGGTGNETGKRHPTLGNNVTVGCGAKVLGNITIGDNVKIGGNSVVVKDVPANCTVVGVPGRIVKRNGCRVFEETFDAKRHREFMPDPGEEASARNRASIAENARRVTELEAEVAKLTALVRQLTDQAAKK</sequence>
<dbReference type="EMBL" id="JABBCP010000007">
    <property type="protein sequence ID" value="NMF56379.1"/>
    <property type="molecule type" value="Genomic_DNA"/>
</dbReference>
<dbReference type="RefSeq" id="WP_169277917.1">
    <property type="nucleotide sequence ID" value="NZ_JABBCP010000007.1"/>
</dbReference>
<evidence type="ECO:0000256" key="4">
    <source>
        <dbReference type="ARBA" id="ARBA00018522"/>
    </source>
</evidence>
<keyword evidence="9 11" id="KW-0012">Acyltransferase</keyword>
<evidence type="ECO:0000256" key="10">
    <source>
        <dbReference type="ARBA" id="ARBA00049486"/>
    </source>
</evidence>
<reference evidence="13 14" key="1">
    <citation type="submission" date="2020-04" db="EMBL/GenBank/DDBJ databases">
        <title>Collinsella sp. KGMB02528 nov., an anaerobic actinobacterium isolated from human feces.</title>
        <authorList>
            <person name="Han K.-I."/>
            <person name="Eom M.K."/>
            <person name="Kim J.-S."/>
            <person name="Lee K.C."/>
            <person name="Suh M.K."/>
            <person name="Park S.-H."/>
            <person name="Lee J.H."/>
            <person name="Kang S.W."/>
            <person name="Park J.-E."/>
            <person name="Oh B.S."/>
            <person name="Yu S.Y."/>
            <person name="Choi S.-H."/>
            <person name="Lee D.H."/>
            <person name="Yoon H."/>
            <person name="Kim B.-Y."/>
            <person name="Lee J.H."/>
            <person name="Lee J.-S."/>
        </authorList>
    </citation>
    <scope>NUCLEOTIDE SEQUENCE [LARGE SCALE GENOMIC DNA]</scope>
    <source>
        <strain evidence="13 14">KGMB02528</strain>
    </source>
</reference>
<evidence type="ECO:0000256" key="8">
    <source>
        <dbReference type="ARBA" id="ARBA00023192"/>
    </source>
</evidence>
<dbReference type="InterPro" id="IPR011004">
    <property type="entry name" value="Trimer_LpxA-like_sf"/>
</dbReference>
<dbReference type="InterPro" id="IPR001451">
    <property type="entry name" value="Hexapep"/>
</dbReference>
<dbReference type="Gene3D" id="1.10.3130.10">
    <property type="entry name" value="serine acetyltransferase, domain 1"/>
    <property type="match status" value="1"/>
</dbReference>
<dbReference type="AlphaFoldDB" id="A0A7X9UD84"/>
<evidence type="ECO:0000313" key="14">
    <source>
        <dbReference type="Proteomes" id="UP000546970"/>
    </source>
</evidence>
<gene>
    <name evidence="13" type="primary">cysE</name>
    <name evidence="13" type="ORF">HF320_08600</name>
</gene>
<keyword evidence="14" id="KW-1185">Reference proteome</keyword>
<comment type="catalytic activity">
    <reaction evidence="10 11">
        <text>L-serine + acetyl-CoA = O-acetyl-L-serine + CoA</text>
        <dbReference type="Rhea" id="RHEA:24560"/>
        <dbReference type="ChEBI" id="CHEBI:33384"/>
        <dbReference type="ChEBI" id="CHEBI:57287"/>
        <dbReference type="ChEBI" id="CHEBI:57288"/>
        <dbReference type="ChEBI" id="CHEBI:58340"/>
        <dbReference type="EC" id="2.3.1.30"/>
    </reaction>
</comment>
<dbReference type="NCBIfam" id="NF041874">
    <property type="entry name" value="EPS_EpsC"/>
    <property type="match status" value="1"/>
</dbReference>
<dbReference type="CDD" id="cd03354">
    <property type="entry name" value="LbH_SAT"/>
    <property type="match status" value="1"/>
</dbReference>
<evidence type="ECO:0000256" key="11">
    <source>
        <dbReference type="PIRNR" id="PIRNR000441"/>
    </source>
</evidence>
<dbReference type="GO" id="GO:0005737">
    <property type="term" value="C:cytoplasm"/>
    <property type="evidence" value="ECO:0007669"/>
    <property type="project" value="InterPro"/>
</dbReference>
<proteinExistence type="inferred from homology"/>
<evidence type="ECO:0000256" key="12">
    <source>
        <dbReference type="SAM" id="Coils"/>
    </source>
</evidence>
<dbReference type="PROSITE" id="PS00101">
    <property type="entry name" value="HEXAPEP_TRANSFERASES"/>
    <property type="match status" value="1"/>
</dbReference>
<dbReference type="Gene3D" id="2.160.10.10">
    <property type="entry name" value="Hexapeptide repeat proteins"/>
    <property type="match status" value="1"/>
</dbReference>
<keyword evidence="6 11" id="KW-0808">Transferase</keyword>
<evidence type="ECO:0000256" key="9">
    <source>
        <dbReference type="ARBA" id="ARBA00023315"/>
    </source>
</evidence>
<dbReference type="InterPro" id="IPR045304">
    <property type="entry name" value="LbH_SAT"/>
</dbReference>